<dbReference type="Proteomes" id="UP000032142">
    <property type="component" value="Unassembled WGS sequence"/>
</dbReference>
<reference evidence="2" key="1">
    <citation type="submission" date="2014-09" db="EMBL/GenBank/DDBJ databases">
        <authorList>
            <person name="Mudge J."/>
            <person name="Ramaraj T."/>
            <person name="Lindquist I.E."/>
            <person name="Bharti A.K."/>
            <person name="Sundararajan A."/>
            <person name="Cameron C.T."/>
            <person name="Woodward J.E."/>
            <person name="May G.D."/>
            <person name="Brubaker C."/>
            <person name="Broadhvest J."/>
            <person name="Wilkins T.A."/>
        </authorList>
    </citation>
    <scope>NUCLEOTIDE SEQUENCE</scope>
    <source>
        <strain evidence="2">cv. AKA8401</strain>
    </source>
</reference>
<organism evidence="1 2">
    <name type="scientific">Gossypium arboreum</name>
    <name type="common">Tree cotton</name>
    <name type="synonym">Gossypium nanking</name>
    <dbReference type="NCBI Taxonomy" id="29729"/>
    <lineage>
        <taxon>Eukaryota</taxon>
        <taxon>Viridiplantae</taxon>
        <taxon>Streptophyta</taxon>
        <taxon>Embryophyta</taxon>
        <taxon>Tracheophyta</taxon>
        <taxon>Spermatophyta</taxon>
        <taxon>Magnoliopsida</taxon>
        <taxon>eudicotyledons</taxon>
        <taxon>Gunneridae</taxon>
        <taxon>Pentapetalae</taxon>
        <taxon>rosids</taxon>
        <taxon>malvids</taxon>
        <taxon>Malvales</taxon>
        <taxon>Malvaceae</taxon>
        <taxon>Malvoideae</taxon>
        <taxon>Gossypium</taxon>
    </lineage>
</organism>
<keyword evidence="2" id="KW-1185">Reference proteome</keyword>
<comment type="caution">
    <text evidence="1">The sequence shown here is derived from an EMBL/GenBank/DDBJ whole genome shotgun (WGS) entry which is preliminary data.</text>
</comment>
<evidence type="ECO:0000313" key="1">
    <source>
        <dbReference type="EMBL" id="KHG08716.1"/>
    </source>
</evidence>
<protein>
    <submittedName>
        <fullName evidence="1">Uncharacterized protein</fullName>
    </submittedName>
</protein>
<gene>
    <name evidence="1" type="ORF">F383_35672</name>
</gene>
<accession>A0A0B0NCD5</accession>
<proteinExistence type="predicted"/>
<dbReference type="AlphaFoldDB" id="A0A0B0NCD5"/>
<dbReference type="EMBL" id="JRRC01507004">
    <property type="protein sequence ID" value="KHG08716.1"/>
    <property type="molecule type" value="Genomic_DNA"/>
</dbReference>
<name>A0A0B0NCD5_GOSAR</name>
<sequence>MSQIGLTLTHLKPMPCPRQVLY</sequence>
<evidence type="ECO:0000313" key="2">
    <source>
        <dbReference type="Proteomes" id="UP000032142"/>
    </source>
</evidence>